<comment type="catalytic activity">
    <reaction evidence="14">
        <text>[(1-&gt;4)-beta-D-glucosyl]n+m + reduced acceptor + O2 = 4-dehydro-beta-D-glucosyl-[(1-&gt;4)-beta-D-glucosyl]n-1 + [(1-&gt;4)-beta-D-glucosyl]m + acceptor + H2O.</text>
        <dbReference type="EC" id="1.14.99.56"/>
    </reaction>
</comment>
<evidence type="ECO:0000256" key="14">
    <source>
        <dbReference type="ARBA" id="ARBA00045077"/>
    </source>
</evidence>
<feature type="signal peptide" evidence="16">
    <location>
        <begin position="1"/>
        <end position="19"/>
    </location>
</feature>
<dbReference type="AlphaFoldDB" id="A0A4Q4TIF3"/>
<evidence type="ECO:0000313" key="18">
    <source>
        <dbReference type="EMBL" id="RYP06771.1"/>
    </source>
</evidence>
<dbReference type="Proteomes" id="UP000293360">
    <property type="component" value="Unassembled WGS sequence"/>
</dbReference>
<dbReference type="OrthoDB" id="3238762at2759"/>
<feature type="domain" description="Auxiliary Activity family 9 catalytic" evidence="17">
    <location>
        <begin position="20"/>
        <end position="224"/>
    </location>
</feature>
<proteinExistence type="inferred from homology"/>
<evidence type="ECO:0000259" key="17">
    <source>
        <dbReference type="Pfam" id="PF03443"/>
    </source>
</evidence>
<dbReference type="Pfam" id="PF03443">
    <property type="entry name" value="AA9"/>
    <property type="match status" value="1"/>
</dbReference>
<dbReference type="PANTHER" id="PTHR33353">
    <property type="entry name" value="PUTATIVE (AFU_ORTHOLOGUE AFUA_1G12560)-RELATED"/>
    <property type="match status" value="1"/>
</dbReference>
<reference evidence="18 19" key="1">
    <citation type="submission" date="2018-06" db="EMBL/GenBank/DDBJ databases">
        <title>Complete Genomes of Monosporascus.</title>
        <authorList>
            <person name="Robinson A.J."/>
            <person name="Natvig D.O."/>
        </authorList>
    </citation>
    <scope>NUCLEOTIDE SEQUENCE [LARGE SCALE GENOMIC DNA]</scope>
    <source>
        <strain evidence="18 19">CBS 110550</strain>
    </source>
</reference>
<comment type="caution">
    <text evidence="18">The sequence shown here is derived from an EMBL/GenBank/DDBJ whole genome shotgun (WGS) entry which is preliminary data.</text>
</comment>
<keyword evidence="7" id="KW-0560">Oxidoreductase</keyword>
<dbReference type="InterPro" id="IPR005103">
    <property type="entry name" value="AA9_LPMO"/>
</dbReference>
<keyword evidence="11" id="KW-0119">Carbohydrate metabolism</keyword>
<dbReference type="GO" id="GO:0004497">
    <property type="term" value="F:monooxygenase activity"/>
    <property type="evidence" value="ECO:0007669"/>
    <property type="project" value="UniProtKB-KW"/>
</dbReference>
<evidence type="ECO:0000256" key="15">
    <source>
        <dbReference type="ARBA" id="ARBA00047174"/>
    </source>
</evidence>
<evidence type="ECO:0000256" key="13">
    <source>
        <dbReference type="ARBA" id="ARBA00044502"/>
    </source>
</evidence>
<keyword evidence="3" id="KW-0964">Secreted</keyword>
<evidence type="ECO:0000256" key="3">
    <source>
        <dbReference type="ARBA" id="ARBA00022525"/>
    </source>
</evidence>
<evidence type="ECO:0000256" key="12">
    <source>
        <dbReference type="ARBA" id="ARBA00023326"/>
    </source>
</evidence>
<evidence type="ECO:0000256" key="10">
    <source>
        <dbReference type="ARBA" id="ARBA00023157"/>
    </source>
</evidence>
<feature type="chain" id="PRO_5020880743" description="lytic cellulose monooxygenase (C4-dehydrogenating)" evidence="16">
    <location>
        <begin position="20"/>
        <end position="236"/>
    </location>
</feature>
<evidence type="ECO:0000256" key="5">
    <source>
        <dbReference type="ARBA" id="ARBA00022729"/>
    </source>
</evidence>
<dbReference type="CDD" id="cd21175">
    <property type="entry name" value="LPMO_AA9"/>
    <property type="match status" value="1"/>
</dbReference>
<keyword evidence="19" id="KW-1185">Reference proteome</keyword>
<evidence type="ECO:0000256" key="6">
    <source>
        <dbReference type="ARBA" id="ARBA00023001"/>
    </source>
</evidence>
<comment type="cofactor">
    <cofactor evidence="1">
        <name>Cu(2+)</name>
        <dbReference type="ChEBI" id="CHEBI:29036"/>
    </cofactor>
</comment>
<dbReference type="PANTHER" id="PTHR33353:SF9">
    <property type="entry name" value="ENDOGLUCANASE II"/>
    <property type="match status" value="1"/>
</dbReference>
<dbReference type="GO" id="GO:0046872">
    <property type="term" value="F:metal ion binding"/>
    <property type="evidence" value="ECO:0007669"/>
    <property type="project" value="UniProtKB-KW"/>
</dbReference>
<dbReference type="GO" id="GO:0005576">
    <property type="term" value="C:extracellular region"/>
    <property type="evidence" value="ECO:0007669"/>
    <property type="project" value="UniProtKB-SubCell"/>
</dbReference>
<keyword evidence="4" id="KW-0479">Metal-binding</keyword>
<evidence type="ECO:0000256" key="11">
    <source>
        <dbReference type="ARBA" id="ARBA00023277"/>
    </source>
</evidence>
<evidence type="ECO:0000256" key="16">
    <source>
        <dbReference type="SAM" id="SignalP"/>
    </source>
</evidence>
<comment type="subcellular location">
    <subcellularLocation>
        <location evidence="2">Secreted</location>
    </subcellularLocation>
</comment>
<name>A0A4Q4TIF3_9PEZI</name>
<dbReference type="InterPro" id="IPR049892">
    <property type="entry name" value="AA9"/>
</dbReference>
<evidence type="ECO:0000256" key="7">
    <source>
        <dbReference type="ARBA" id="ARBA00023002"/>
    </source>
</evidence>
<keyword evidence="10" id="KW-1015">Disulfide bond</keyword>
<evidence type="ECO:0000256" key="8">
    <source>
        <dbReference type="ARBA" id="ARBA00023008"/>
    </source>
</evidence>
<protein>
    <recommendedName>
        <fullName evidence="15">lytic cellulose monooxygenase (C4-dehydrogenating)</fullName>
        <ecNumber evidence="15">1.14.99.56</ecNumber>
    </recommendedName>
</protein>
<evidence type="ECO:0000256" key="2">
    <source>
        <dbReference type="ARBA" id="ARBA00004613"/>
    </source>
</evidence>
<dbReference type="GO" id="GO:0030245">
    <property type="term" value="P:cellulose catabolic process"/>
    <property type="evidence" value="ECO:0007669"/>
    <property type="project" value="UniProtKB-KW"/>
</dbReference>
<keyword evidence="8" id="KW-0186">Copper</keyword>
<evidence type="ECO:0000256" key="9">
    <source>
        <dbReference type="ARBA" id="ARBA00023033"/>
    </source>
</evidence>
<accession>A0A4Q4TIF3</accession>
<dbReference type="EC" id="1.14.99.56" evidence="15"/>
<evidence type="ECO:0000256" key="1">
    <source>
        <dbReference type="ARBA" id="ARBA00001973"/>
    </source>
</evidence>
<keyword evidence="5 16" id="KW-0732">Signal</keyword>
<dbReference type="EMBL" id="QJNU01000117">
    <property type="protein sequence ID" value="RYP06771.1"/>
    <property type="molecule type" value="Genomic_DNA"/>
</dbReference>
<dbReference type="Gene3D" id="2.70.50.70">
    <property type="match status" value="1"/>
</dbReference>
<keyword evidence="12" id="KW-0624">Polysaccharide degradation</keyword>
<comment type="similarity">
    <text evidence="13">Belongs to the polysaccharide monooxygenase AA9 family.</text>
</comment>
<evidence type="ECO:0000313" key="19">
    <source>
        <dbReference type="Proteomes" id="UP000293360"/>
    </source>
</evidence>
<gene>
    <name evidence="18" type="ORF">DL764_002968</name>
</gene>
<sequence>MKTFSLALTVSALATMAFSHATFQQLWVDGEDQEGICVRLPPSNSPVTSVTGQSIVCNANPSPAQGICDVPAGSTVTVEMHQQPGDRSCANEGIGGNHFGPVMVYLSKVDDAAAADGSTPWFKIFESGYDAATGKWGNDVINEECGKQDLMIPSDIAPGDYLLRAETIALHAAGQRGGAQFYISCYQITITGGGSATPEGVSFPGAYSVNDPGILVNIWGNLQSYTIPGPPVYTGA</sequence>
<evidence type="ECO:0000256" key="4">
    <source>
        <dbReference type="ARBA" id="ARBA00022723"/>
    </source>
</evidence>
<keyword evidence="6" id="KW-0136">Cellulose degradation</keyword>
<dbReference type="STRING" id="155417.A0A4Q4TIF3"/>
<organism evidence="18 19">
    <name type="scientific">Monosporascus ibericus</name>
    <dbReference type="NCBI Taxonomy" id="155417"/>
    <lineage>
        <taxon>Eukaryota</taxon>
        <taxon>Fungi</taxon>
        <taxon>Dikarya</taxon>
        <taxon>Ascomycota</taxon>
        <taxon>Pezizomycotina</taxon>
        <taxon>Sordariomycetes</taxon>
        <taxon>Xylariomycetidae</taxon>
        <taxon>Xylariales</taxon>
        <taxon>Xylariales incertae sedis</taxon>
        <taxon>Monosporascus</taxon>
    </lineage>
</organism>
<keyword evidence="9" id="KW-0503">Monooxygenase</keyword>